<organism evidence="16 17">
    <name type="scientific">Panaeolus cyanescens</name>
    <dbReference type="NCBI Taxonomy" id="181874"/>
    <lineage>
        <taxon>Eukaryota</taxon>
        <taxon>Fungi</taxon>
        <taxon>Dikarya</taxon>
        <taxon>Basidiomycota</taxon>
        <taxon>Agaricomycotina</taxon>
        <taxon>Agaricomycetes</taxon>
        <taxon>Agaricomycetidae</taxon>
        <taxon>Agaricales</taxon>
        <taxon>Agaricineae</taxon>
        <taxon>Galeropsidaceae</taxon>
        <taxon>Panaeolus</taxon>
    </lineage>
</organism>
<feature type="active site" description="Proton donor" evidence="10">
    <location>
        <position position="174"/>
    </location>
</feature>
<keyword evidence="13" id="KW-0326">Glycosidase</keyword>
<dbReference type="InParanoid" id="A0A409YH74"/>
<feature type="compositionally biased region" description="Basic residues" evidence="14">
    <location>
        <begin position="1"/>
        <end position="11"/>
    </location>
</feature>
<dbReference type="STRING" id="181874.A0A409YH74"/>
<keyword evidence="6 11" id="KW-0106">Calcium</keyword>
<evidence type="ECO:0000256" key="4">
    <source>
        <dbReference type="ARBA" id="ARBA00022723"/>
    </source>
</evidence>
<dbReference type="GO" id="GO:0005783">
    <property type="term" value="C:endoplasmic reticulum"/>
    <property type="evidence" value="ECO:0007669"/>
    <property type="project" value="TreeGrafter"/>
</dbReference>
<reference evidence="16 17" key="1">
    <citation type="journal article" date="2018" name="Evol. Lett.">
        <title>Horizontal gene cluster transfer increased hallucinogenic mushroom diversity.</title>
        <authorList>
            <person name="Reynolds H.T."/>
            <person name="Vijayakumar V."/>
            <person name="Gluck-Thaler E."/>
            <person name="Korotkin H.B."/>
            <person name="Matheny P.B."/>
            <person name="Slot J.C."/>
        </authorList>
    </citation>
    <scope>NUCLEOTIDE SEQUENCE [LARGE SCALE GENOMIC DNA]</scope>
    <source>
        <strain evidence="16 17">2629</strain>
    </source>
</reference>
<evidence type="ECO:0000313" key="16">
    <source>
        <dbReference type="EMBL" id="PPR02348.1"/>
    </source>
</evidence>
<comment type="caution">
    <text evidence="16">The sequence shown here is derived from an EMBL/GenBank/DDBJ whole genome shotgun (WGS) entry which is preliminary data.</text>
</comment>
<dbReference type="SUPFAM" id="SSF48225">
    <property type="entry name" value="Seven-hairpin glycosidases"/>
    <property type="match status" value="1"/>
</dbReference>
<keyword evidence="4 11" id="KW-0479">Metal-binding</keyword>
<sequence length="587" mass="66688">MTDTRSKKKGKKETPQRNSKSKSASTDTATSVSASFIWLPVIISIAIYAYLNPKPFWDFLDIWIGFSEHYDGAPATHQEDVTYIQADIEKRDAIVKAFKHSWHAYERDAMGADEYHPISGVGSNLTKAGGIGYMVVDVLDSLQIMGLDEEYNRARHWVSEKLTFDRDDKFSTFETTIRVLGGLLSAYHLSGNDPLYLEKAQELADRMLPAFETSSGLPLPAINLAEKKGYEAADFPGLTSVAEVGTLQLEFKYLAQLTENTEYWRPVEKVMQKIKNARLPSGLASIFLMIENGYFYTSAIRLGSRGDSFYEYLLKQYIQTNASEPTYKAMYEDAMDAIHQHLIQKSMGKEMIYTSEIIPENGPNNELQWRLTPKQDHLVCFLGGSLMLGAVRTGAKTSHVSIPPKPEELTEKGHRDWKTGVELIQTCMHTHDTATGLSPEIVYFRVPSDGMDVLPNAPRDWYIKGAEVGKFPPYDARYMLRPETIESLFIAYRLSGEQRYRDHAWNIFQSIEKHCKVERGGYATVVNVDENPARQEDKMETFFLSETLKYLYLIFSSSDVIPLDKYVFNTEAHPLPIFDSIIRPEII</sequence>
<dbReference type="InterPro" id="IPR001382">
    <property type="entry name" value="Glyco_hydro_47"/>
</dbReference>
<dbReference type="GO" id="GO:0004571">
    <property type="term" value="F:mannosyl-oligosaccharide 1,2-alpha-mannosidase activity"/>
    <property type="evidence" value="ECO:0007669"/>
    <property type="project" value="UniProtKB-EC"/>
</dbReference>
<evidence type="ECO:0000313" key="17">
    <source>
        <dbReference type="Proteomes" id="UP000284842"/>
    </source>
</evidence>
<dbReference type="AlphaFoldDB" id="A0A409YH74"/>
<dbReference type="InterPro" id="IPR050749">
    <property type="entry name" value="Glycosyl_Hydrolase_47"/>
</dbReference>
<keyword evidence="5 13" id="KW-0378">Hydrolase</keyword>
<dbReference type="PANTHER" id="PTHR11742">
    <property type="entry name" value="MANNOSYL-OLIGOSACCHARIDE ALPHA-1,2-MANNOSIDASE-RELATED"/>
    <property type="match status" value="1"/>
</dbReference>
<keyword evidence="7 12" id="KW-1015">Disulfide bond</keyword>
<comment type="cofactor">
    <cofactor evidence="1 11">
        <name>Ca(2+)</name>
        <dbReference type="ChEBI" id="CHEBI:29108"/>
    </cofactor>
</comment>
<keyword evidence="15" id="KW-0472">Membrane</keyword>
<dbReference type="GO" id="GO:0005509">
    <property type="term" value="F:calcium ion binding"/>
    <property type="evidence" value="ECO:0007669"/>
    <property type="project" value="InterPro"/>
</dbReference>
<comment type="pathway">
    <text evidence="2">Protein modification; protein glycosylation.</text>
</comment>
<dbReference type="Gene3D" id="1.50.10.10">
    <property type="match status" value="1"/>
</dbReference>
<feature type="active site" evidence="10">
    <location>
        <position position="307"/>
    </location>
</feature>
<dbReference type="OrthoDB" id="8118055at2759"/>
<evidence type="ECO:0000256" key="9">
    <source>
        <dbReference type="ARBA" id="ARBA00048605"/>
    </source>
</evidence>
<dbReference type="Proteomes" id="UP000284842">
    <property type="component" value="Unassembled WGS sequence"/>
</dbReference>
<feature type="active site" description="Proton donor" evidence="10">
    <location>
        <position position="440"/>
    </location>
</feature>
<evidence type="ECO:0000256" key="2">
    <source>
        <dbReference type="ARBA" id="ARBA00004922"/>
    </source>
</evidence>
<dbReference type="PRINTS" id="PR00747">
    <property type="entry name" value="GLYHDRLASE47"/>
</dbReference>
<evidence type="ECO:0000256" key="15">
    <source>
        <dbReference type="SAM" id="Phobius"/>
    </source>
</evidence>
<evidence type="ECO:0000256" key="11">
    <source>
        <dbReference type="PIRSR" id="PIRSR601382-2"/>
    </source>
</evidence>
<dbReference type="PANTHER" id="PTHR11742:SF55">
    <property type="entry name" value="ENDOPLASMIC RETICULUM MANNOSYL-OLIGOSACCHARIDE 1,2-ALPHA-MANNOSIDASE"/>
    <property type="match status" value="1"/>
</dbReference>
<proteinExistence type="inferred from homology"/>
<evidence type="ECO:0000256" key="7">
    <source>
        <dbReference type="ARBA" id="ARBA00023157"/>
    </source>
</evidence>
<feature type="active site" evidence="10">
    <location>
        <position position="483"/>
    </location>
</feature>
<name>A0A409YH74_9AGAR</name>
<evidence type="ECO:0000256" key="14">
    <source>
        <dbReference type="SAM" id="MobiDB-lite"/>
    </source>
</evidence>
<dbReference type="GO" id="GO:0005975">
    <property type="term" value="P:carbohydrate metabolic process"/>
    <property type="evidence" value="ECO:0007669"/>
    <property type="project" value="InterPro"/>
</dbReference>
<keyword evidence="15" id="KW-1133">Transmembrane helix</keyword>
<evidence type="ECO:0000256" key="1">
    <source>
        <dbReference type="ARBA" id="ARBA00001913"/>
    </source>
</evidence>
<comment type="catalytic activity">
    <reaction evidence="9">
        <text>N(4)-(alpha-D-Man-(1-&gt;2)-alpha-D-Man-(1-&gt;2)-alpha-D-Man-(1-&gt;3)-[alpha-D-Man-(1-&gt;2)-alpha-D-Man-(1-&gt;3)-[alpha-D-Man-(1-&gt;2)-alpha-D-Man-(1-&gt;6)]-alpha-D-Man-(1-&gt;6)]-beta-D-Man-(1-&gt;4)-beta-D-GlcNAc-(1-&gt;4)-beta-D-GlcNAc)-L-asparaginyl-[protein] (N-glucan mannose isomer 9A1,2,3B1,2,3) + 4 H2O = N(4)-(alpha-D-Man-(1-&gt;3)-[alpha-D-Man-(1-&gt;3)-[alpha-D-Man-(1-&gt;6)]-alpha-D-Man-(1-&gt;6)]-beta-D-Man-(1-&gt;4)-beta-D-GlcNAc-(1-&gt;4)-beta-D-GlcNAc)-L-asparaginyl-[protein] (N-glucan mannose isomer 5A1,2) + 4 beta-D-mannose</text>
        <dbReference type="Rhea" id="RHEA:56008"/>
        <dbReference type="Rhea" id="RHEA-COMP:14356"/>
        <dbReference type="Rhea" id="RHEA-COMP:14367"/>
        <dbReference type="ChEBI" id="CHEBI:15377"/>
        <dbReference type="ChEBI" id="CHEBI:28563"/>
        <dbReference type="ChEBI" id="CHEBI:59087"/>
        <dbReference type="ChEBI" id="CHEBI:139493"/>
        <dbReference type="EC" id="3.2.1.113"/>
    </reaction>
</comment>
<protein>
    <recommendedName>
        <fullName evidence="13">alpha-1,2-Mannosidase</fullName>
        <ecNumber evidence="13">3.2.1.-</ecNumber>
    </recommendedName>
</protein>
<dbReference type="InterPro" id="IPR036026">
    <property type="entry name" value="Seven-hairpin_glycosidases"/>
</dbReference>
<dbReference type="Pfam" id="PF01532">
    <property type="entry name" value="Glyco_hydro_47"/>
    <property type="match status" value="1"/>
</dbReference>
<dbReference type="GO" id="GO:0016020">
    <property type="term" value="C:membrane"/>
    <property type="evidence" value="ECO:0007669"/>
    <property type="project" value="InterPro"/>
</dbReference>
<evidence type="ECO:0000256" key="13">
    <source>
        <dbReference type="RuleBase" id="RU361193"/>
    </source>
</evidence>
<dbReference type="EMBL" id="NHTK01001173">
    <property type="protein sequence ID" value="PPR02348.1"/>
    <property type="molecule type" value="Genomic_DNA"/>
</dbReference>
<feature type="disulfide bond" evidence="12">
    <location>
        <begin position="380"/>
        <end position="427"/>
    </location>
</feature>
<comment type="similarity">
    <text evidence="3 13">Belongs to the glycosyl hydrolase 47 family.</text>
</comment>
<feature type="transmembrane region" description="Helical" evidence="15">
    <location>
        <begin position="29"/>
        <end position="51"/>
    </location>
</feature>
<evidence type="ECO:0000256" key="12">
    <source>
        <dbReference type="PIRSR" id="PIRSR601382-3"/>
    </source>
</evidence>
<dbReference type="GO" id="GO:0036503">
    <property type="term" value="P:ERAD pathway"/>
    <property type="evidence" value="ECO:0007669"/>
    <property type="project" value="UniProtKB-ARBA"/>
</dbReference>
<evidence type="ECO:0000256" key="10">
    <source>
        <dbReference type="PIRSR" id="PIRSR601382-1"/>
    </source>
</evidence>
<accession>A0A409YH74</accession>
<evidence type="ECO:0000256" key="3">
    <source>
        <dbReference type="ARBA" id="ARBA00007658"/>
    </source>
</evidence>
<gene>
    <name evidence="16" type="ORF">CVT24_011692</name>
</gene>
<evidence type="ECO:0000256" key="5">
    <source>
        <dbReference type="ARBA" id="ARBA00022801"/>
    </source>
</evidence>
<feature type="region of interest" description="Disordered" evidence="14">
    <location>
        <begin position="1"/>
        <end position="25"/>
    </location>
</feature>
<evidence type="ECO:0000256" key="6">
    <source>
        <dbReference type="ARBA" id="ARBA00022837"/>
    </source>
</evidence>
<feature type="binding site" evidence="11">
    <location>
        <position position="570"/>
    </location>
    <ligand>
        <name>Ca(2+)</name>
        <dbReference type="ChEBI" id="CHEBI:29108"/>
    </ligand>
</feature>
<comment type="catalytic activity">
    <reaction evidence="8">
        <text>N(4)-(alpha-D-Man-(1-&gt;2)-alpha-D-Man-(1-&gt;2)-alpha-D-Man-(1-&gt;3)-[alpha-D-Man-(1-&gt;3)-[alpha-D-Man-(1-&gt;2)-alpha-D-Man-(1-&gt;6)]-alpha-D-Man-(1-&gt;6)]-beta-D-Man-(1-&gt;4)-beta-D-GlcNAc-(1-&gt;4)-beta-D-GlcNAc)-L-asparaginyl-[protein] (N-glucan mannose isomer 8A1,2,3B1,3) + 3 H2O = N(4)-(alpha-D-Man-(1-&gt;3)-[alpha-D-Man-(1-&gt;3)-[alpha-D-Man-(1-&gt;6)]-alpha-D-Man-(1-&gt;6)]-beta-D-Man-(1-&gt;4)-beta-D-GlcNAc-(1-&gt;4)-beta-D-GlcNAc)-L-asparaginyl-[protein] (N-glucan mannose isomer 5A1,2) + 3 beta-D-mannose</text>
        <dbReference type="Rhea" id="RHEA:56028"/>
        <dbReference type="Rhea" id="RHEA-COMP:14358"/>
        <dbReference type="Rhea" id="RHEA-COMP:14367"/>
        <dbReference type="ChEBI" id="CHEBI:15377"/>
        <dbReference type="ChEBI" id="CHEBI:28563"/>
        <dbReference type="ChEBI" id="CHEBI:59087"/>
        <dbReference type="ChEBI" id="CHEBI:60628"/>
        <dbReference type="EC" id="3.2.1.113"/>
    </reaction>
</comment>
<keyword evidence="15" id="KW-0812">Transmembrane</keyword>
<keyword evidence="17" id="KW-1185">Reference proteome</keyword>
<dbReference type="FunCoup" id="A0A409YH74">
    <property type="interactions" value="463"/>
</dbReference>
<evidence type="ECO:0000256" key="8">
    <source>
        <dbReference type="ARBA" id="ARBA00047669"/>
    </source>
</evidence>
<dbReference type="InterPro" id="IPR012341">
    <property type="entry name" value="6hp_glycosidase-like_sf"/>
</dbReference>
<dbReference type="EC" id="3.2.1.-" evidence="13"/>